<proteinExistence type="evidence at transcript level"/>
<dbReference type="PANTHER" id="PTHR15827:SF2">
    <property type="entry name" value="CYCLIN-DEPENDENT KINASE 2-INTERACTING PROTEIN"/>
    <property type="match status" value="1"/>
</dbReference>
<feature type="compositionally biased region" description="Polar residues" evidence="1">
    <location>
        <begin position="1"/>
        <end position="18"/>
    </location>
</feature>
<protein>
    <submittedName>
        <fullName evidence="2">Putative cyclin-dependent kinase 2</fullName>
    </submittedName>
</protein>
<evidence type="ECO:0000256" key="1">
    <source>
        <dbReference type="SAM" id="MobiDB-lite"/>
    </source>
</evidence>
<sequence>MADRSSTGVTFSPVSDRSGTPAKGNLTGISRKIRDSCADIYNFSQRWDTLRANGAVLMNRIATAKLKSLQVKESDTADETEASEDKLLELCSLLRNVWTEMEQLVNKMTTIVNNLAAVVDLHNSSSSLRVDDVPFTTWPVERFYETACEVASAFAKELDVKKCLVQEVAMQADEKALSFYVTVWTYQAYIDGETQLSLEAMVHEVGLK</sequence>
<dbReference type="PRINTS" id="PR02040">
    <property type="entry name" value="CDK2IP"/>
</dbReference>
<accession>A0A0C9SD55</accession>
<dbReference type="PANTHER" id="PTHR15827">
    <property type="entry name" value="CYCLIN-DEPENDENT KINASE 2-INTERACTING PROTEIN"/>
    <property type="match status" value="1"/>
</dbReference>
<keyword evidence="2" id="KW-0808">Transferase</keyword>
<name>A0A0C9SD55_AMBAM</name>
<dbReference type="InterPro" id="IPR023250">
    <property type="entry name" value="Cyclin-dep_Kinase_2_interact"/>
</dbReference>
<keyword evidence="2" id="KW-0418">Kinase</keyword>
<evidence type="ECO:0000313" key="2">
    <source>
        <dbReference type="EMBL" id="JAG90713.1"/>
    </source>
</evidence>
<dbReference type="GO" id="GO:0016301">
    <property type="term" value="F:kinase activity"/>
    <property type="evidence" value="ECO:0007669"/>
    <property type="project" value="UniProtKB-KW"/>
</dbReference>
<dbReference type="AlphaFoldDB" id="A0A0C9SD55"/>
<dbReference type="EMBL" id="GBZX01002027">
    <property type="protein sequence ID" value="JAG90713.1"/>
    <property type="molecule type" value="mRNA"/>
</dbReference>
<organism evidence="2">
    <name type="scientific">Amblyomma americanum</name>
    <name type="common">Lone star tick</name>
    <dbReference type="NCBI Taxonomy" id="6943"/>
    <lineage>
        <taxon>Eukaryota</taxon>
        <taxon>Metazoa</taxon>
        <taxon>Ecdysozoa</taxon>
        <taxon>Arthropoda</taxon>
        <taxon>Chelicerata</taxon>
        <taxon>Arachnida</taxon>
        <taxon>Acari</taxon>
        <taxon>Parasitiformes</taxon>
        <taxon>Ixodida</taxon>
        <taxon>Ixodoidea</taxon>
        <taxon>Ixodidae</taxon>
        <taxon>Amblyomminae</taxon>
        <taxon>Amblyomma</taxon>
    </lineage>
</organism>
<reference evidence="2" key="1">
    <citation type="journal article" date="2015" name="PLoS ONE">
        <title>An Insight into the Sialome of the Lone Star Tick, Amblyomma americanum, with a Glimpse on Its Time Dependent Gene Expression.</title>
        <authorList>
            <person name="Karim S."/>
            <person name="Ribeiro J.M."/>
        </authorList>
    </citation>
    <scope>NUCLEOTIDE SEQUENCE</scope>
    <source>
        <tissue evidence="2">Salivary gland</tissue>
    </source>
</reference>
<feature type="region of interest" description="Disordered" evidence="1">
    <location>
        <begin position="1"/>
        <end position="27"/>
    </location>
</feature>